<organism evidence="1 2">
    <name type="scientific">Thermomonospora curvata (strain ATCC 19995 / DSM 43183 / JCM 3096 / KCTC 9072 / NBRC 15933 / NCIMB 10081 / Henssen B9)</name>
    <dbReference type="NCBI Taxonomy" id="471852"/>
    <lineage>
        <taxon>Bacteria</taxon>
        <taxon>Bacillati</taxon>
        <taxon>Actinomycetota</taxon>
        <taxon>Actinomycetes</taxon>
        <taxon>Streptosporangiales</taxon>
        <taxon>Thermomonosporaceae</taxon>
        <taxon>Thermomonospora</taxon>
    </lineage>
</organism>
<dbReference type="KEGG" id="tcu:Tcur_0778"/>
<evidence type="ECO:0000313" key="1">
    <source>
        <dbReference type="EMBL" id="ACY96370.1"/>
    </source>
</evidence>
<dbReference type="EMBL" id="CP001738">
    <property type="protein sequence ID" value="ACY96370.1"/>
    <property type="molecule type" value="Genomic_DNA"/>
</dbReference>
<keyword evidence="2" id="KW-1185">Reference proteome</keyword>
<sequence>MLSEVLEHKSLPPNAQTVVKQSLDGAPEPALPEAVKTVLAALAPEHIVRYLDELLQAGMPWMTDVGRRRVQLLSLEHPKAGSIRLPGEDVLDGSVDWRIYLAALGHPTPVSTAEILQVVPDVPLSVVDDFIELGLLGSDDRPWRLRDDKSERTYLKARLAPKKIGRADAVALGWDEMERRHRFLEGEDLDDGDDLFSLLASFWRGEPDISLRTRLPVEARVIYDQIIVGAQVGRWPEHITTDRGLWALLAALWVPGGIVNPENSEFHVWRALYNSYRWILMGWLDKARVQVQHLLKAADKSASGEGIKISADLCAEAYNMGAYLALENEELELAVKLLRRIRKQSPALTENLKYLRRRRATLINDRDHWENPYLMLGVPHGDPDWEDQWRALRKQLNGDIDRLTRINSAKRRLSHAKRNGGQFYVLPLDERVLLTPRKRSAVLLPEAEPLQRRTPQSGPEELAGLRAGAIRALLDEFTSHPSIAEESN</sequence>
<dbReference type="eggNOG" id="ENOG502ZG29">
    <property type="taxonomic scope" value="Bacteria"/>
</dbReference>
<dbReference type="STRING" id="471852.Tcur_0778"/>
<dbReference type="Proteomes" id="UP000001918">
    <property type="component" value="Chromosome"/>
</dbReference>
<dbReference type="AlphaFoldDB" id="D1A5L0"/>
<reference evidence="1 2" key="1">
    <citation type="journal article" date="2011" name="Stand. Genomic Sci.">
        <title>Complete genome sequence of Thermomonospora curvata type strain (B9).</title>
        <authorList>
            <person name="Chertkov O."/>
            <person name="Sikorski J."/>
            <person name="Nolan M."/>
            <person name="Lapidus A."/>
            <person name="Lucas S."/>
            <person name="Del Rio T.G."/>
            <person name="Tice H."/>
            <person name="Cheng J.F."/>
            <person name="Goodwin L."/>
            <person name="Pitluck S."/>
            <person name="Liolios K."/>
            <person name="Ivanova N."/>
            <person name="Mavromatis K."/>
            <person name="Mikhailova N."/>
            <person name="Ovchinnikova G."/>
            <person name="Pati A."/>
            <person name="Chen A."/>
            <person name="Palaniappan K."/>
            <person name="Djao O.D."/>
            <person name="Land M."/>
            <person name="Hauser L."/>
            <person name="Chang Y.J."/>
            <person name="Jeffries C.D."/>
            <person name="Brettin T."/>
            <person name="Han C."/>
            <person name="Detter J.C."/>
            <person name="Rohde M."/>
            <person name="Goker M."/>
            <person name="Woyke T."/>
            <person name="Bristow J."/>
            <person name="Eisen J.A."/>
            <person name="Markowitz V."/>
            <person name="Hugenholtz P."/>
            <person name="Klenk H.P."/>
            <person name="Kyrpides N.C."/>
        </authorList>
    </citation>
    <scope>NUCLEOTIDE SEQUENCE [LARGE SCALE GENOMIC DNA]</scope>
    <source>
        <strain evidence="2">ATCC 19995 / DSM 43183 / JCM 3096 / KCTC 9072 / NBRC 15933 / NCIMB 10081 / Henssen B9</strain>
    </source>
</reference>
<protein>
    <submittedName>
        <fullName evidence="1">Uncharacterized protein</fullName>
    </submittedName>
</protein>
<name>D1A5L0_THECD</name>
<dbReference type="RefSeq" id="WP_012851154.1">
    <property type="nucleotide sequence ID" value="NC_013510.1"/>
</dbReference>
<gene>
    <name evidence="1" type="ordered locus">Tcur_0778</name>
</gene>
<dbReference type="HOGENOM" id="CLU_489934_0_0_11"/>
<evidence type="ECO:0000313" key="2">
    <source>
        <dbReference type="Proteomes" id="UP000001918"/>
    </source>
</evidence>
<accession>D1A5L0</accession>
<proteinExistence type="predicted"/>